<evidence type="ECO:0000256" key="1">
    <source>
        <dbReference type="SAM" id="MobiDB-lite"/>
    </source>
</evidence>
<feature type="compositionally biased region" description="Acidic residues" evidence="1">
    <location>
        <begin position="80"/>
        <end position="104"/>
    </location>
</feature>
<organism evidence="2 3">
    <name type="scientific">Scleroderma citrinum Foug A</name>
    <dbReference type="NCBI Taxonomy" id="1036808"/>
    <lineage>
        <taxon>Eukaryota</taxon>
        <taxon>Fungi</taxon>
        <taxon>Dikarya</taxon>
        <taxon>Basidiomycota</taxon>
        <taxon>Agaricomycotina</taxon>
        <taxon>Agaricomycetes</taxon>
        <taxon>Agaricomycetidae</taxon>
        <taxon>Boletales</taxon>
        <taxon>Sclerodermatineae</taxon>
        <taxon>Sclerodermataceae</taxon>
        <taxon>Scleroderma</taxon>
    </lineage>
</organism>
<protein>
    <submittedName>
        <fullName evidence="2">Uncharacterized protein</fullName>
    </submittedName>
</protein>
<feature type="region of interest" description="Disordered" evidence="1">
    <location>
        <begin position="69"/>
        <end position="231"/>
    </location>
</feature>
<name>A0A0C3DR43_9AGAM</name>
<feature type="region of interest" description="Disordered" evidence="1">
    <location>
        <begin position="257"/>
        <end position="302"/>
    </location>
</feature>
<dbReference type="AlphaFoldDB" id="A0A0C3DR43"/>
<proteinExistence type="predicted"/>
<keyword evidence="3" id="KW-1185">Reference proteome</keyword>
<dbReference type="HOGENOM" id="CLU_672950_0_0_1"/>
<feature type="compositionally biased region" description="Basic and acidic residues" evidence="1">
    <location>
        <begin position="105"/>
        <end position="115"/>
    </location>
</feature>
<dbReference type="Proteomes" id="UP000053989">
    <property type="component" value="Unassembled WGS sequence"/>
</dbReference>
<dbReference type="EMBL" id="KN822085">
    <property type="protein sequence ID" value="KIM58471.1"/>
    <property type="molecule type" value="Genomic_DNA"/>
</dbReference>
<accession>A0A0C3DR43</accession>
<sequence>MLQLISHFRLRTHYNKINAQLGASGAGIDIEDLRADPNHANLLDPGQDFATVAISKLSQGKKDTCIVGDGWTGSPGAQDDLGEGDGGMAEEEEEEEEMALDEDSEGRQNDSHEPGEIIEGYGMEPGHSGAGTMDVPSRPPSLTLQSAGHTANHSTPLPPLNTSDSAMSEHRSISLNSPKLSVPPSFGASPGSASYFPASSHWSNQDPMHESPVSSGPRSPTTTSPSVQASNLFGDMEIGNTETSPMMSVFSTHAKKATGSASLGKGKQPMSSKGARTHTSASPVNSQGSSHKRSHDVTTDISTKINDTSDVLRRHIQEGTGTKVEVKRLKYEATHQYRELKAREQCGEREHELQLIMENNQHLLAMASSKNDRLKLELELERLRIHRLELELVQGSPSGGASAAGSLLE</sequence>
<evidence type="ECO:0000313" key="2">
    <source>
        <dbReference type="EMBL" id="KIM58471.1"/>
    </source>
</evidence>
<feature type="compositionally biased region" description="Low complexity" evidence="1">
    <location>
        <begin position="182"/>
        <end position="194"/>
    </location>
</feature>
<reference evidence="3" key="2">
    <citation type="submission" date="2015-01" db="EMBL/GenBank/DDBJ databases">
        <title>Evolutionary Origins and Diversification of the Mycorrhizal Mutualists.</title>
        <authorList>
            <consortium name="DOE Joint Genome Institute"/>
            <consortium name="Mycorrhizal Genomics Consortium"/>
            <person name="Kohler A."/>
            <person name="Kuo A."/>
            <person name="Nagy L.G."/>
            <person name="Floudas D."/>
            <person name="Copeland A."/>
            <person name="Barry K.W."/>
            <person name="Cichocki N."/>
            <person name="Veneault-Fourrey C."/>
            <person name="LaButti K."/>
            <person name="Lindquist E.A."/>
            <person name="Lipzen A."/>
            <person name="Lundell T."/>
            <person name="Morin E."/>
            <person name="Murat C."/>
            <person name="Riley R."/>
            <person name="Ohm R."/>
            <person name="Sun H."/>
            <person name="Tunlid A."/>
            <person name="Henrissat B."/>
            <person name="Grigoriev I.V."/>
            <person name="Hibbett D.S."/>
            <person name="Martin F."/>
        </authorList>
    </citation>
    <scope>NUCLEOTIDE SEQUENCE [LARGE SCALE GENOMIC DNA]</scope>
    <source>
        <strain evidence="3">Foug A</strain>
    </source>
</reference>
<feature type="compositionally biased region" description="Polar residues" evidence="1">
    <location>
        <begin position="140"/>
        <end position="166"/>
    </location>
</feature>
<dbReference type="OrthoDB" id="2687053at2759"/>
<reference evidence="2 3" key="1">
    <citation type="submission" date="2014-04" db="EMBL/GenBank/DDBJ databases">
        <authorList>
            <consortium name="DOE Joint Genome Institute"/>
            <person name="Kuo A."/>
            <person name="Kohler A."/>
            <person name="Nagy L.G."/>
            <person name="Floudas D."/>
            <person name="Copeland A."/>
            <person name="Barry K.W."/>
            <person name="Cichocki N."/>
            <person name="Veneault-Fourrey C."/>
            <person name="LaButti K."/>
            <person name="Lindquist E.A."/>
            <person name="Lipzen A."/>
            <person name="Lundell T."/>
            <person name="Morin E."/>
            <person name="Murat C."/>
            <person name="Sun H."/>
            <person name="Tunlid A."/>
            <person name="Henrissat B."/>
            <person name="Grigoriev I.V."/>
            <person name="Hibbett D.S."/>
            <person name="Martin F."/>
            <person name="Nordberg H.P."/>
            <person name="Cantor M.N."/>
            <person name="Hua S.X."/>
        </authorList>
    </citation>
    <scope>NUCLEOTIDE SEQUENCE [LARGE SCALE GENOMIC DNA]</scope>
    <source>
        <strain evidence="2 3">Foug A</strain>
    </source>
</reference>
<dbReference type="InParanoid" id="A0A0C3DR43"/>
<feature type="compositionally biased region" description="Polar residues" evidence="1">
    <location>
        <begin position="277"/>
        <end position="289"/>
    </location>
</feature>
<gene>
    <name evidence="2" type="ORF">SCLCIDRAFT_28017</name>
</gene>
<feature type="compositionally biased region" description="Low complexity" evidence="1">
    <location>
        <begin position="211"/>
        <end position="226"/>
    </location>
</feature>
<evidence type="ECO:0000313" key="3">
    <source>
        <dbReference type="Proteomes" id="UP000053989"/>
    </source>
</evidence>